<dbReference type="AlphaFoldDB" id="A0A091APM7"/>
<gene>
    <name evidence="4" type="ORF">N789_04160</name>
</gene>
<sequence>MRVFLSLCLVCLSTPAFALAPPCNSGTVYEDRNGNGQRDAGEHGLAGIRVSDGQHIVSTDAQGAYHLGVDGVRSSFVIKPAGYRAALRPDGLPDTWRTIQYQTPPTLRFGGVPQAFPMCRDYGLQRERKPAKAMDVLLFGDPQPKSTIDVGYYERDIVAPLVGHTPARLGLTMGDLVNDDLSLYPALKAVDAKLGLPWLHTPGNHDLDFDAVRDEDSLQSFRQAFGPDTYAWEEPQANFIVLDDVIYRPGQKPAYVGGLREDQFAFLEAYLAGADPGRLLVISVHIPFFDDAAPGVETFRRADRTRLFGLLRKFPRVLLLSAHTHAQKHYFHGPENGWLGAQPLHEFNVGAACGAYWSGVKDADGIPSATMADGTPNGYAVLSLTAKDYRLRWFPARGPESAQIGLHAPKVLRRGAYPAYGVFANYYMGDAQSRVEYRIDEGEWKPMVRVVQADPAMLAENIADDLAPGLRGFDRSPEAEASVHLWRGALPTTLAAGEHRIEVRAFDRWRGEVRASSSYRLDETGAGAGNR</sequence>
<dbReference type="InterPro" id="IPR032285">
    <property type="entry name" value="Metallophos_N"/>
</dbReference>
<evidence type="ECO:0000259" key="3">
    <source>
        <dbReference type="Pfam" id="PF16371"/>
    </source>
</evidence>
<dbReference type="InterPro" id="IPR013783">
    <property type="entry name" value="Ig-like_fold"/>
</dbReference>
<evidence type="ECO:0000313" key="5">
    <source>
        <dbReference type="Proteomes" id="UP000029385"/>
    </source>
</evidence>
<evidence type="ECO:0000313" key="4">
    <source>
        <dbReference type="EMBL" id="KFN41087.1"/>
    </source>
</evidence>
<evidence type="ECO:0000256" key="1">
    <source>
        <dbReference type="SAM" id="SignalP"/>
    </source>
</evidence>
<dbReference type="Pfam" id="PF16371">
    <property type="entry name" value="MetallophosN"/>
    <property type="match status" value="1"/>
</dbReference>
<dbReference type="EMBL" id="AVCI01000045">
    <property type="protein sequence ID" value="KFN41087.1"/>
    <property type="molecule type" value="Genomic_DNA"/>
</dbReference>
<feature type="domain" description="Calcineurin-like phosphoesterase C-terminal" evidence="2">
    <location>
        <begin position="346"/>
        <end position="509"/>
    </location>
</feature>
<dbReference type="InterPro" id="IPR032288">
    <property type="entry name" value="Metallophos_C"/>
</dbReference>
<dbReference type="InterPro" id="IPR051918">
    <property type="entry name" value="STPP_CPPED1"/>
</dbReference>
<feature type="signal peptide" evidence="1">
    <location>
        <begin position="1"/>
        <end position="18"/>
    </location>
</feature>
<keyword evidence="5" id="KW-1185">Reference proteome</keyword>
<feature type="chain" id="PRO_5001870408" description="Calcineurin phosphoesterase" evidence="1">
    <location>
        <begin position="19"/>
        <end position="531"/>
    </location>
</feature>
<dbReference type="InterPro" id="IPR029052">
    <property type="entry name" value="Metallo-depent_PP-like"/>
</dbReference>
<name>A0A091APM7_9GAMM</name>
<comment type="caution">
    <text evidence="4">The sequence shown here is derived from an EMBL/GenBank/DDBJ whole genome shotgun (WGS) entry which is preliminary data.</text>
</comment>
<dbReference type="PANTHER" id="PTHR43143">
    <property type="entry name" value="METALLOPHOSPHOESTERASE, CALCINEURIN SUPERFAMILY"/>
    <property type="match status" value="1"/>
</dbReference>
<evidence type="ECO:0000259" key="2">
    <source>
        <dbReference type="Pfam" id="PF16370"/>
    </source>
</evidence>
<keyword evidence="1" id="KW-0732">Signal</keyword>
<dbReference type="STRING" id="1121015.GCA_000420545_00105"/>
<evidence type="ECO:0008006" key="6">
    <source>
        <dbReference type="Google" id="ProtNLM"/>
    </source>
</evidence>
<dbReference type="RefSeq" id="WP_022967781.1">
    <property type="nucleotide sequence ID" value="NZ_ATVD01000001.1"/>
</dbReference>
<dbReference type="Gene3D" id="2.60.40.10">
    <property type="entry name" value="Immunoglobulins"/>
    <property type="match status" value="1"/>
</dbReference>
<dbReference type="eggNOG" id="COG1409">
    <property type="taxonomic scope" value="Bacteria"/>
</dbReference>
<feature type="domain" description="Calcineurin-like phosphoesterase N-terminal" evidence="3">
    <location>
        <begin position="39"/>
        <end position="102"/>
    </location>
</feature>
<dbReference type="Gene3D" id="3.60.21.10">
    <property type="match status" value="1"/>
</dbReference>
<dbReference type="OrthoDB" id="9784378at2"/>
<dbReference type="SUPFAM" id="SSF117074">
    <property type="entry name" value="Hypothetical protein PA1324"/>
    <property type="match status" value="1"/>
</dbReference>
<dbReference type="Proteomes" id="UP000029385">
    <property type="component" value="Unassembled WGS sequence"/>
</dbReference>
<dbReference type="CDD" id="cd00838">
    <property type="entry name" value="MPP_superfamily"/>
    <property type="match status" value="1"/>
</dbReference>
<organism evidence="4 5">
    <name type="scientific">Arenimonas oryziterrae DSM 21050 = YC6267</name>
    <dbReference type="NCBI Taxonomy" id="1121015"/>
    <lineage>
        <taxon>Bacteria</taxon>
        <taxon>Pseudomonadati</taxon>
        <taxon>Pseudomonadota</taxon>
        <taxon>Gammaproteobacteria</taxon>
        <taxon>Lysobacterales</taxon>
        <taxon>Lysobacteraceae</taxon>
        <taxon>Arenimonas</taxon>
    </lineage>
</organism>
<dbReference type="PATRIC" id="fig|1121015.4.peg.2513"/>
<proteinExistence type="predicted"/>
<accession>A0A091APM7</accession>
<dbReference type="PANTHER" id="PTHR43143:SF6">
    <property type="entry name" value="BLL3016 PROTEIN"/>
    <property type="match status" value="1"/>
</dbReference>
<dbReference type="Pfam" id="PF16370">
    <property type="entry name" value="MetallophosC"/>
    <property type="match status" value="1"/>
</dbReference>
<dbReference type="SUPFAM" id="SSF56300">
    <property type="entry name" value="Metallo-dependent phosphatases"/>
    <property type="match status" value="1"/>
</dbReference>
<protein>
    <recommendedName>
        <fullName evidence="6">Calcineurin phosphoesterase</fullName>
    </recommendedName>
</protein>
<reference evidence="4 5" key="1">
    <citation type="submission" date="2013-09" db="EMBL/GenBank/DDBJ databases">
        <title>Genome sequencing of Arenimonas oryziterrae.</title>
        <authorList>
            <person name="Chen F."/>
            <person name="Wang G."/>
        </authorList>
    </citation>
    <scope>NUCLEOTIDE SEQUENCE [LARGE SCALE GENOMIC DNA]</scope>
    <source>
        <strain evidence="4 5">YC6267</strain>
    </source>
</reference>